<accession>T1KUT3</accession>
<keyword evidence="4 9" id="KW-0175">Coiled coil</keyword>
<dbReference type="eggNOG" id="KOG3859">
    <property type="taxonomic scope" value="Eukaryota"/>
</dbReference>
<reference evidence="11" key="2">
    <citation type="submission" date="2015-06" db="UniProtKB">
        <authorList>
            <consortium name="EnsemblMetazoa"/>
        </authorList>
    </citation>
    <scope>IDENTIFICATION</scope>
</reference>
<feature type="coiled-coil region" evidence="9">
    <location>
        <begin position="367"/>
        <end position="412"/>
    </location>
</feature>
<dbReference type="KEGG" id="tut:107367489"/>
<dbReference type="EMBL" id="CAEY01000581">
    <property type="status" value="NOT_ANNOTATED_CDS"/>
    <property type="molecule type" value="Genomic_DNA"/>
</dbReference>
<sequence length="435" mass="50197">MTVSGEKEDIKSNGANGIRNLSPTDYVGFESLPEQYVNRTIREGFVFNVLVLGATGVGKSTLIDSLFNTKFPDVSTKSHNSQTVELHVQTHELQEKQIKLKLTIVESRGFGDQINKGESYKSIVEYIDNQFERYLQEELKIHRTNNLSSQDTRIHCCLYLISPIGHGLRAIDLITLKQLDSKVNIIPIIAKADIITKNELSKLRSKIMAEIITNGIQIYNFPTDDPEIAENNLQTNGILPFAVVASHDFVRLGNKQVRARQYPWGTVQVENENHCDFVKLREMLLRINMEDLRETTQTKHYEVYRRTRLEEMGFGDVVDTAKASTFQETYEARRNIQLSEIKKKEEEIRQRFVCRVRERESQFESLKNELHTKYDSLKKHHQEEKKRVEEERRKLEEEIQAFNQKKTSVLSATTNINQSTTSLSSTLTLGKSKKK</sequence>
<dbReference type="FunFam" id="3.40.50.300:FF:002048">
    <property type="entry name" value="Septin 6"/>
    <property type="match status" value="1"/>
</dbReference>
<dbReference type="EnsemblMetazoa" id="tetur22g01180.1">
    <property type="protein sequence ID" value="tetur22g01180.1"/>
    <property type="gene ID" value="tetur22g01180"/>
</dbReference>
<comment type="subcellular location">
    <subcellularLocation>
        <location evidence="1">Cytoplasm</location>
        <location evidence="1">Cytoskeleton</location>
    </subcellularLocation>
</comment>
<evidence type="ECO:0000313" key="12">
    <source>
        <dbReference type="Proteomes" id="UP000015104"/>
    </source>
</evidence>
<dbReference type="PANTHER" id="PTHR18884">
    <property type="entry name" value="SEPTIN"/>
    <property type="match status" value="1"/>
</dbReference>
<proteinExistence type="inferred from homology"/>
<dbReference type="GO" id="GO:0005856">
    <property type="term" value="C:cytoskeleton"/>
    <property type="evidence" value="ECO:0007669"/>
    <property type="project" value="UniProtKB-SubCell"/>
</dbReference>
<evidence type="ECO:0000256" key="2">
    <source>
        <dbReference type="ARBA" id="ARBA00022490"/>
    </source>
</evidence>
<feature type="domain" description="Septin-type G" evidence="10">
    <location>
        <begin position="43"/>
        <end position="311"/>
    </location>
</feature>
<evidence type="ECO:0000259" key="10">
    <source>
        <dbReference type="PROSITE" id="PS51719"/>
    </source>
</evidence>
<dbReference type="SUPFAM" id="SSF52540">
    <property type="entry name" value="P-loop containing nucleoside triphosphate hydrolases"/>
    <property type="match status" value="1"/>
</dbReference>
<dbReference type="Gene3D" id="3.40.50.300">
    <property type="entry name" value="P-loop containing nucleotide triphosphate hydrolases"/>
    <property type="match status" value="1"/>
</dbReference>
<keyword evidence="2" id="KW-0963">Cytoplasm</keyword>
<dbReference type="AlphaFoldDB" id="T1KUT3"/>
<keyword evidence="12" id="KW-1185">Reference proteome</keyword>
<keyword evidence="6" id="KW-0206">Cytoskeleton</keyword>
<keyword evidence="5 8" id="KW-0342">GTP-binding</keyword>
<gene>
    <name evidence="11" type="primary">107367489</name>
</gene>
<dbReference type="HOGENOM" id="CLU_017718_7_2_1"/>
<dbReference type="InterPro" id="IPR016491">
    <property type="entry name" value="Septin"/>
</dbReference>
<dbReference type="PROSITE" id="PS51719">
    <property type="entry name" value="G_SEPTIN"/>
    <property type="match status" value="1"/>
</dbReference>
<dbReference type="GO" id="GO:0005525">
    <property type="term" value="F:GTP binding"/>
    <property type="evidence" value="ECO:0007669"/>
    <property type="project" value="UniProtKB-UniRule"/>
</dbReference>
<dbReference type="OMA" id="EAPILCK"/>
<evidence type="ECO:0000256" key="9">
    <source>
        <dbReference type="SAM" id="Coils"/>
    </source>
</evidence>
<dbReference type="CDD" id="cd01850">
    <property type="entry name" value="CDC_Septin"/>
    <property type="match status" value="1"/>
</dbReference>
<dbReference type="Pfam" id="PF00735">
    <property type="entry name" value="Septin"/>
    <property type="match status" value="1"/>
</dbReference>
<evidence type="ECO:0000256" key="4">
    <source>
        <dbReference type="ARBA" id="ARBA00023054"/>
    </source>
</evidence>
<keyword evidence="3 8" id="KW-0547">Nucleotide-binding</keyword>
<dbReference type="OrthoDB" id="416553at2759"/>
<evidence type="ECO:0000256" key="3">
    <source>
        <dbReference type="ARBA" id="ARBA00022741"/>
    </source>
</evidence>
<evidence type="ECO:0000256" key="8">
    <source>
        <dbReference type="RuleBase" id="RU004560"/>
    </source>
</evidence>
<evidence type="ECO:0000256" key="6">
    <source>
        <dbReference type="ARBA" id="ARBA00023212"/>
    </source>
</evidence>
<organism evidence="11 12">
    <name type="scientific">Tetranychus urticae</name>
    <name type="common">Two-spotted spider mite</name>
    <dbReference type="NCBI Taxonomy" id="32264"/>
    <lineage>
        <taxon>Eukaryota</taxon>
        <taxon>Metazoa</taxon>
        <taxon>Ecdysozoa</taxon>
        <taxon>Arthropoda</taxon>
        <taxon>Chelicerata</taxon>
        <taxon>Arachnida</taxon>
        <taxon>Acari</taxon>
        <taxon>Acariformes</taxon>
        <taxon>Trombidiformes</taxon>
        <taxon>Prostigmata</taxon>
        <taxon>Eleutherengona</taxon>
        <taxon>Raphignathae</taxon>
        <taxon>Tetranychoidea</taxon>
        <taxon>Tetranychidae</taxon>
        <taxon>Tetranychus</taxon>
    </lineage>
</organism>
<evidence type="ECO:0000313" key="11">
    <source>
        <dbReference type="EnsemblMetazoa" id="tetur22g01180.1"/>
    </source>
</evidence>
<evidence type="ECO:0000256" key="1">
    <source>
        <dbReference type="ARBA" id="ARBA00004245"/>
    </source>
</evidence>
<evidence type="ECO:0000256" key="5">
    <source>
        <dbReference type="ARBA" id="ARBA00023134"/>
    </source>
</evidence>
<reference evidence="12" key="1">
    <citation type="submission" date="2011-08" db="EMBL/GenBank/DDBJ databases">
        <authorList>
            <person name="Rombauts S."/>
        </authorList>
    </citation>
    <scope>NUCLEOTIDE SEQUENCE</scope>
    <source>
        <strain evidence="12">London</strain>
    </source>
</reference>
<dbReference type="STRING" id="32264.T1KUT3"/>
<dbReference type="InterPro" id="IPR030379">
    <property type="entry name" value="G_SEPTIN_dom"/>
</dbReference>
<dbReference type="Proteomes" id="UP000015104">
    <property type="component" value="Unassembled WGS sequence"/>
</dbReference>
<protein>
    <recommendedName>
        <fullName evidence="7">Septin</fullName>
    </recommendedName>
</protein>
<name>T1KUT3_TETUR</name>
<dbReference type="PIRSF" id="PIRSF006698">
    <property type="entry name" value="Septin"/>
    <property type="match status" value="1"/>
</dbReference>
<comment type="similarity">
    <text evidence="7 8">Belongs to the TRAFAC class TrmE-Era-EngA-EngB-Septin-like GTPase superfamily. Septin GTPase family.</text>
</comment>
<evidence type="ECO:0000256" key="7">
    <source>
        <dbReference type="PIRNR" id="PIRNR006698"/>
    </source>
</evidence>
<dbReference type="InterPro" id="IPR027417">
    <property type="entry name" value="P-loop_NTPase"/>
</dbReference>